<protein>
    <recommendedName>
        <fullName evidence="1">DUF2470 domain-containing protein</fullName>
    </recommendedName>
</protein>
<feature type="domain" description="DUF2470" evidence="1">
    <location>
        <begin position="10"/>
        <end position="79"/>
    </location>
</feature>
<sequence>MSWLTPDVVQSICDYMNEHQADSVLEIVRRNGIPDAEEATLVELTLEDGVYDVGGTRVRVPWSMPLTHRAQIREELVQLAML</sequence>
<keyword evidence="2" id="KW-0614">Plasmid</keyword>
<dbReference type="Gene3D" id="3.20.180.10">
    <property type="entry name" value="PNP-oxidase-like"/>
    <property type="match status" value="1"/>
</dbReference>
<dbReference type="AlphaFoldDB" id="C3UN06"/>
<reference evidence="2" key="2">
    <citation type="journal article" date="2009" name="Appl. Environ. Microbiol.">
        <title>Lateral transfer of genes for hexahydro-1,3,5-trinitro-1,3,5-triazine (RDX) degradation.</title>
        <authorList>
            <person name="Andeer P.F."/>
            <person name="Stahl D.A."/>
            <person name="Bruce N.C."/>
            <person name="Strand S.E."/>
        </authorList>
    </citation>
    <scope>NUCLEOTIDE SEQUENCE</scope>
    <source>
        <strain evidence="2">MA1</strain>
        <plasmid evidence="2">pMA1</plasmid>
    </source>
</reference>
<evidence type="ECO:0000259" key="1">
    <source>
        <dbReference type="Pfam" id="PF10615"/>
    </source>
</evidence>
<dbReference type="InterPro" id="IPR019595">
    <property type="entry name" value="DUF2470"/>
</dbReference>
<evidence type="ECO:0000313" key="2">
    <source>
        <dbReference type="EMBL" id="ACO88897.1"/>
    </source>
</evidence>
<dbReference type="InterPro" id="IPR037119">
    <property type="entry name" value="Haem_oxidase_HugZ-like_sf"/>
</dbReference>
<name>C3UN06_9MICO</name>
<proteinExistence type="predicted"/>
<organism evidence="2">
    <name type="scientific">Microbacterium sp. MA1</name>
    <dbReference type="NCBI Taxonomy" id="614068"/>
    <lineage>
        <taxon>Bacteria</taxon>
        <taxon>Bacillati</taxon>
        <taxon>Actinomycetota</taxon>
        <taxon>Actinomycetes</taxon>
        <taxon>Micrococcales</taxon>
        <taxon>Microbacteriaceae</taxon>
        <taxon>Microbacterium</taxon>
    </lineage>
</organism>
<geneLocation type="plasmid" evidence="2">
    <name>pMA1</name>
</geneLocation>
<dbReference type="Pfam" id="PF10615">
    <property type="entry name" value="DUF2470"/>
    <property type="match status" value="1"/>
</dbReference>
<accession>C3UN06</accession>
<reference evidence="2" key="1">
    <citation type="submission" date="2008-12" db="EMBL/GenBank/DDBJ databases">
        <authorList>
            <person name="Andeer P."/>
            <person name="Stahl D.A."/>
            <person name="Bruce N.C."/>
            <person name="Strand S.E."/>
        </authorList>
    </citation>
    <scope>NUCLEOTIDE SEQUENCE</scope>
    <source>
        <strain evidence="2">MA1</strain>
        <plasmid evidence="2">pMA1</plasmid>
    </source>
</reference>
<dbReference type="EMBL" id="FJ577793">
    <property type="protein sequence ID" value="ACO88897.1"/>
    <property type="molecule type" value="Genomic_DNA"/>
</dbReference>